<dbReference type="PROSITE" id="PS52029">
    <property type="entry name" value="LD_TPASE"/>
    <property type="match status" value="1"/>
</dbReference>
<dbReference type="GO" id="GO:0008360">
    <property type="term" value="P:regulation of cell shape"/>
    <property type="evidence" value="ECO:0007669"/>
    <property type="project" value="UniProtKB-UniRule"/>
</dbReference>
<comment type="caution">
    <text evidence="10">The sequence shown here is derived from an EMBL/GenBank/DDBJ whole genome shotgun (WGS) entry which is preliminary data.</text>
</comment>
<evidence type="ECO:0000313" key="11">
    <source>
        <dbReference type="Proteomes" id="UP000571950"/>
    </source>
</evidence>
<dbReference type="PANTHER" id="PTHR30582:SF2">
    <property type="entry name" value="L,D-TRANSPEPTIDASE YCIB-RELATED"/>
    <property type="match status" value="1"/>
</dbReference>
<dbReference type="SUPFAM" id="SSF141523">
    <property type="entry name" value="L,D-transpeptidase catalytic domain-like"/>
    <property type="match status" value="1"/>
</dbReference>
<dbReference type="Pfam" id="PF03734">
    <property type="entry name" value="YkuD"/>
    <property type="match status" value="1"/>
</dbReference>
<dbReference type="InterPro" id="IPR005490">
    <property type="entry name" value="LD_TPept_cat_dom"/>
</dbReference>
<evidence type="ECO:0000259" key="9">
    <source>
        <dbReference type="PROSITE" id="PS52029"/>
    </source>
</evidence>
<reference evidence="10 11" key="1">
    <citation type="submission" date="2020-08" db="EMBL/GenBank/DDBJ databases">
        <title>Genomic Encyclopedia of Type Strains, Phase IV (KMG-IV): sequencing the most valuable type-strain genomes for metagenomic binning, comparative biology and taxonomic classification.</title>
        <authorList>
            <person name="Goeker M."/>
        </authorList>
    </citation>
    <scope>NUCLEOTIDE SEQUENCE [LARGE SCALE GENOMIC DNA]</scope>
    <source>
        <strain evidence="10 11">DSM 26189</strain>
    </source>
</reference>
<dbReference type="AlphaFoldDB" id="A0A7W6BDL3"/>
<comment type="pathway">
    <text evidence="1 7">Cell wall biogenesis; peptidoglycan biosynthesis.</text>
</comment>
<feature type="domain" description="L,D-TPase catalytic" evidence="9">
    <location>
        <begin position="115"/>
        <end position="224"/>
    </location>
</feature>
<accession>A0A7W6BDL3</accession>
<comment type="similarity">
    <text evidence="2">Belongs to the YkuD family.</text>
</comment>
<evidence type="ECO:0000256" key="4">
    <source>
        <dbReference type="ARBA" id="ARBA00022960"/>
    </source>
</evidence>
<evidence type="ECO:0000313" key="10">
    <source>
        <dbReference type="EMBL" id="MBB3924965.1"/>
    </source>
</evidence>
<gene>
    <name evidence="10" type="ORF">GGR43_000666</name>
</gene>
<organism evidence="10 11">
    <name type="scientific">Sphingobium jiangsuense</name>
    <dbReference type="NCBI Taxonomy" id="870476"/>
    <lineage>
        <taxon>Bacteria</taxon>
        <taxon>Pseudomonadati</taxon>
        <taxon>Pseudomonadota</taxon>
        <taxon>Alphaproteobacteria</taxon>
        <taxon>Sphingomonadales</taxon>
        <taxon>Sphingomonadaceae</taxon>
        <taxon>Sphingobium</taxon>
    </lineage>
</organism>
<evidence type="ECO:0000256" key="7">
    <source>
        <dbReference type="PROSITE-ProRule" id="PRU01373"/>
    </source>
</evidence>
<keyword evidence="5 7" id="KW-0573">Peptidoglycan synthesis</keyword>
<evidence type="ECO:0000256" key="5">
    <source>
        <dbReference type="ARBA" id="ARBA00022984"/>
    </source>
</evidence>
<feature type="active site" description="Proton donor/acceptor" evidence="7">
    <location>
        <position position="187"/>
    </location>
</feature>
<dbReference type="GO" id="GO:0005576">
    <property type="term" value="C:extracellular region"/>
    <property type="evidence" value="ECO:0007669"/>
    <property type="project" value="TreeGrafter"/>
</dbReference>
<evidence type="ECO:0000256" key="2">
    <source>
        <dbReference type="ARBA" id="ARBA00005992"/>
    </source>
</evidence>
<dbReference type="PANTHER" id="PTHR30582">
    <property type="entry name" value="L,D-TRANSPEPTIDASE"/>
    <property type="match status" value="1"/>
</dbReference>
<evidence type="ECO:0000256" key="8">
    <source>
        <dbReference type="SAM" id="Phobius"/>
    </source>
</evidence>
<keyword evidence="8" id="KW-0812">Transmembrane</keyword>
<dbReference type="InterPro" id="IPR050979">
    <property type="entry name" value="LD-transpeptidase"/>
</dbReference>
<dbReference type="GO" id="GO:0018104">
    <property type="term" value="P:peptidoglycan-protein cross-linking"/>
    <property type="evidence" value="ECO:0007669"/>
    <property type="project" value="TreeGrafter"/>
</dbReference>
<dbReference type="UniPathway" id="UPA00219"/>
<dbReference type="Gene3D" id="2.40.440.10">
    <property type="entry name" value="L,D-transpeptidase catalytic domain-like"/>
    <property type="match status" value="1"/>
</dbReference>
<keyword evidence="4 7" id="KW-0133">Cell shape</keyword>
<dbReference type="InterPro" id="IPR038063">
    <property type="entry name" value="Transpep_catalytic_dom"/>
</dbReference>
<dbReference type="GO" id="GO:0071555">
    <property type="term" value="P:cell wall organization"/>
    <property type="evidence" value="ECO:0007669"/>
    <property type="project" value="UniProtKB-UniRule"/>
</dbReference>
<dbReference type="EMBL" id="JACIDT010000002">
    <property type="protein sequence ID" value="MBB3924965.1"/>
    <property type="molecule type" value="Genomic_DNA"/>
</dbReference>
<evidence type="ECO:0000256" key="1">
    <source>
        <dbReference type="ARBA" id="ARBA00004752"/>
    </source>
</evidence>
<dbReference type="GO" id="GO:0071972">
    <property type="term" value="F:peptidoglycan L,D-transpeptidase activity"/>
    <property type="evidence" value="ECO:0007669"/>
    <property type="project" value="TreeGrafter"/>
</dbReference>
<keyword evidence="6 7" id="KW-0961">Cell wall biogenesis/degradation</keyword>
<keyword evidence="3" id="KW-0808">Transferase</keyword>
<feature type="transmembrane region" description="Helical" evidence="8">
    <location>
        <begin position="12"/>
        <end position="31"/>
    </location>
</feature>
<dbReference type="Proteomes" id="UP000571950">
    <property type="component" value="Unassembled WGS sequence"/>
</dbReference>
<proteinExistence type="inferred from homology"/>
<protein>
    <recommendedName>
        <fullName evidence="9">L,D-TPase catalytic domain-containing protein</fullName>
    </recommendedName>
</protein>
<keyword evidence="8" id="KW-0472">Membrane</keyword>
<keyword evidence="8" id="KW-1133">Transmembrane helix</keyword>
<evidence type="ECO:0000256" key="6">
    <source>
        <dbReference type="ARBA" id="ARBA00023316"/>
    </source>
</evidence>
<sequence>MTGMNSLKGKTRLIFAGAVAALVVLTFGIMLKGVYLSLRDGAGAAKTEGAGKQAAGVSPAVSLAPSPAAASAPQSLPDANAVAAAFRVKRILKIDSPLRHGDYHWDDKDVPAGPVVVTVDLKAQTLSVFRAGYEIGAAVILYGATDKPSPLGVFPVQRKIADYHSRTYDNAPMPFTLWLTNDGVAIHGSDVEWGRATHGCIGVPTPFAKKLFAAVQPGDPVIITDGKMMQVN</sequence>
<dbReference type="GO" id="GO:0016740">
    <property type="term" value="F:transferase activity"/>
    <property type="evidence" value="ECO:0007669"/>
    <property type="project" value="UniProtKB-KW"/>
</dbReference>
<keyword evidence="11" id="KW-1185">Reference proteome</keyword>
<feature type="active site" description="Nucleophile" evidence="7">
    <location>
        <position position="200"/>
    </location>
</feature>
<dbReference type="CDD" id="cd16913">
    <property type="entry name" value="YkuD_like"/>
    <property type="match status" value="1"/>
</dbReference>
<evidence type="ECO:0000256" key="3">
    <source>
        <dbReference type="ARBA" id="ARBA00022679"/>
    </source>
</evidence>
<name>A0A7W6BDL3_9SPHN</name>